<evidence type="ECO:0000256" key="1">
    <source>
        <dbReference type="ARBA" id="ARBA00004141"/>
    </source>
</evidence>
<sequence length="480" mass="56018">MKQYMTKQWRLIYRDFYENTTIHGVKHLTVTRGLARVLFGVALLVVALMFSFNLAKLCQLYLAEPVTRTYNREAGWFVNPETVLCPSYRVSATGKCINANFMNQTHQPFWKPAVNCTGEEPASLIRNCQYNDLDCERKVTVFEHPYYDSCLVVSLGDSGPRYQTSASRNALRIILAFPEFLLKVKRKFGDQLVEVESKQNTFFHVTFLEQGKVLNYPLELHPNSVKVKPGSVNYIGLKQVHHTRLNTKHDRCTRHENVSLINNFVTMETKFYKYSRESCLSIRRQLLLWQKCACLSQKFPVPASLQHKLTKFAPVFWCSETNDCVNLEKFSDKAILSEKLSEKLRDEDGIEGCYLPCEEDIYQIETEYQFEQPEAKIDKTHFINHEELNSKDLLAFDRNSLQDEKLANFAILEVFPYDLNRATVTESLAYDLLKLVFEFGGICSLYLGMTWYSFLEMIEFFYHSVLFLIFKLRHRNRIPN</sequence>
<dbReference type="EMBL" id="JBJKFK010000071">
    <property type="protein sequence ID" value="KAL3320172.1"/>
    <property type="molecule type" value="Genomic_DNA"/>
</dbReference>
<dbReference type="InterPro" id="IPR001873">
    <property type="entry name" value="ENaC"/>
</dbReference>
<dbReference type="AlphaFoldDB" id="A0ABD2QLC7"/>
<feature type="transmembrane region" description="Helical" evidence="12">
    <location>
        <begin position="451"/>
        <end position="470"/>
    </location>
</feature>
<dbReference type="Gene3D" id="1.10.287.770">
    <property type="entry name" value="YojJ-like"/>
    <property type="match status" value="1"/>
</dbReference>
<dbReference type="PRINTS" id="PR01078">
    <property type="entry name" value="AMINACHANNEL"/>
</dbReference>
<dbReference type="PANTHER" id="PTHR11690">
    <property type="entry name" value="AMILORIDE-SENSITIVE SODIUM CHANNEL-RELATED"/>
    <property type="match status" value="1"/>
</dbReference>
<evidence type="ECO:0000256" key="11">
    <source>
        <dbReference type="RuleBase" id="RU000679"/>
    </source>
</evidence>
<comment type="subcellular location">
    <subcellularLocation>
        <location evidence="1">Membrane</location>
        <topology evidence="1">Multi-pass membrane protein</topology>
    </subcellularLocation>
</comment>
<accession>A0ABD2QLC7</accession>
<reference evidence="13 14" key="1">
    <citation type="submission" date="2024-11" db="EMBL/GenBank/DDBJ databases">
        <title>Adaptive evolution of stress response genes in parasites aligns with host niche diversity.</title>
        <authorList>
            <person name="Hahn C."/>
            <person name="Resl P."/>
        </authorList>
    </citation>
    <scope>NUCLEOTIDE SEQUENCE [LARGE SCALE GENOMIC DNA]</scope>
    <source>
        <strain evidence="13">EGGRZ-B1_66</strain>
        <tissue evidence="13">Body</tissue>
    </source>
</reference>
<evidence type="ECO:0000256" key="6">
    <source>
        <dbReference type="ARBA" id="ARBA00023053"/>
    </source>
</evidence>
<dbReference type="GO" id="GO:0005272">
    <property type="term" value="F:sodium channel activity"/>
    <property type="evidence" value="ECO:0007669"/>
    <property type="project" value="UniProtKB-KW"/>
</dbReference>
<keyword evidence="5 12" id="KW-1133">Transmembrane helix</keyword>
<keyword evidence="7 11" id="KW-0406">Ion transport</keyword>
<keyword evidence="10 11" id="KW-0407">Ion channel</keyword>
<evidence type="ECO:0000256" key="12">
    <source>
        <dbReference type="SAM" id="Phobius"/>
    </source>
</evidence>
<evidence type="ECO:0000313" key="14">
    <source>
        <dbReference type="Proteomes" id="UP001626550"/>
    </source>
</evidence>
<evidence type="ECO:0000256" key="10">
    <source>
        <dbReference type="ARBA" id="ARBA00023303"/>
    </source>
</evidence>
<comment type="caution">
    <text evidence="13">The sequence shown here is derived from an EMBL/GenBank/DDBJ whole genome shotgun (WGS) entry which is preliminary data.</text>
</comment>
<protein>
    <submittedName>
        <fullName evidence="13">Acid-sensing (Proton-gated) ion channel member</fullName>
    </submittedName>
</protein>
<keyword evidence="3 11" id="KW-0894">Sodium channel</keyword>
<dbReference type="GO" id="GO:0016020">
    <property type="term" value="C:membrane"/>
    <property type="evidence" value="ECO:0007669"/>
    <property type="project" value="UniProtKB-SubCell"/>
</dbReference>
<dbReference type="Pfam" id="PF00858">
    <property type="entry name" value="ASC"/>
    <property type="match status" value="2"/>
</dbReference>
<feature type="transmembrane region" description="Helical" evidence="12">
    <location>
        <begin position="33"/>
        <end position="52"/>
    </location>
</feature>
<evidence type="ECO:0000256" key="9">
    <source>
        <dbReference type="ARBA" id="ARBA00023201"/>
    </source>
</evidence>
<evidence type="ECO:0000256" key="3">
    <source>
        <dbReference type="ARBA" id="ARBA00022461"/>
    </source>
</evidence>
<evidence type="ECO:0000256" key="4">
    <source>
        <dbReference type="ARBA" id="ARBA00022692"/>
    </source>
</evidence>
<evidence type="ECO:0000256" key="7">
    <source>
        <dbReference type="ARBA" id="ARBA00023065"/>
    </source>
</evidence>
<organism evidence="13 14">
    <name type="scientific">Cichlidogyrus casuarinus</name>
    <dbReference type="NCBI Taxonomy" id="1844966"/>
    <lineage>
        <taxon>Eukaryota</taxon>
        <taxon>Metazoa</taxon>
        <taxon>Spiralia</taxon>
        <taxon>Lophotrochozoa</taxon>
        <taxon>Platyhelminthes</taxon>
        <taxon>Monogenea</taxon>
        <taxon>Monopisthocotylea</taxon>
        <taxon>Dactylogyridea</taxon>
        <taxon>Ancyrocephalidae</taxon>
        <taxon>Cichlidogyrus</taxon>
    </lineage>
</organism>
<name>A0ABD2QLC7_9PLAT</name>
<keyword evidence="4 11" id="KW-0812">Transmembrane</keyword>
<keyword evidence="9 11" id="KW-0739">Sodium transport</keyword>
<dbReference type="Proteomes" id="UP001626550">
    <property type="component" value="Unassembled WGS sequence"/>
</dbReference>
<gene>
    <name evidence="13" type="primary">ASIC4_1</name>
    <name evidence="13" type="ORF">Ciccas_001140</name>
</gene>
<evidence type="ECO:0000256" key="8">
    <source>
        <dbReference type="ARBA" id="ARBA00023136"/>
    </source>
</evidence>
<evidence type="ECO:0000256" key="2">
    <source>
        <dbReference type="ARBA" id="ARBA00022448"/>
    </source>
</evidence>
<keyword evidence="8 12" id="KW-0472">Membrane</keyword>
<proteinExistence type="inferred from homology"/>
<evidence type="ECO:0000256" key="5">
    <source>
        <dbReference type="ARBA" id="ARBA00022989"/>
    </source>
</evidence>
<evidence type="ECO:0000313" key="13">
    <source>
        <dbReference type="EMBL" id="KAL3320172.1"/>
    </source>
</evidence>
<keyword evidence="6" id="KW-0915">Sodium</keyword>
<keyword evidence="14" id="KW-1185">Reference proteome</keyword>
<keyword evidence="2 11" id="KW-0813">Transport</keyword>
<comment type="similarity">
    <text evidence="11">Belongs to the amiloride-sensitive sodium channel (TC 1.A.6) family.</text>
</comment>